<keyword evidence="5 10" id="KW-1133">Transmembrane helix</keyword>
<dbReference type="PANTHER" id="PTHR30309:SF0">
    <property type="entry name" value="GLYCEROL-3-PHOSPHATE ACYLTRANSFERASE-RELATED"/>
    <property type="match status" value="1"/>
</dbReference>
<evidence type="ECO:0000256" key="4">
    <source>
        <dbReference type="ARBA" id="ARBA00022692"/>
    </source>
</evidence>
<keyword evidence="3 10" id="KW-0808">Transferase</keyword>
<protein>
    <recommendedName>
        <fullName evidence="10">Glycerol-3-phosphate acyltransferase</fullName>
    </recommendedName>
    <alternativeName>
        <fullName evidence="10">Acyl-PO4 G3P acyltransferase</fullName>
    </alternativeName>
    <alternativeName>
        <fullName evidence="10">Acyl-phosphate--glycerol-3-phosphate acyltransferase</fullName>
    </alternativeName>
    <alternativeName>
        <fullName evidence="10">G3P acyltransferase</fullName>
        <shortName evidence="10">GPAT</shortName>
        <ecNumber evidence="10">2.3.1.275</ecNumber>
    </alternativeName>
    <alternativeName>
        <fullName evidence="10">Lysophosphatidic acid synthase</fullName>
        <shortName evidence="10">LPA synthase</shortName>
    </alternativeName>
</protein>
<evidence type="ECO:0000256" key="6">
    <source>
        <dbReference type="ARBA" id="ARBA00023098"/>
    </source>
</evidence>
<evidence type="ECO:0000256" key="10">
    <source>
        <dbReference type="HAMAP-Rule" id="MF_01043"/>
    </source>
</evidence>
<sequence length="198" mass="20869">MEILRAVADVIIAYLLGSISFSYLVVKAKTGKDIRTIGSGSAGTTNTARAVGKPLALLVMALDIAKGYLAAQLGMALYGDVGGLLAFVAVILGHMFPFWLGFHGGKGVACGAGACLALSPFTFIPALLTFIVLAGVSGYVSLGSVVGCLVLIVTVFIVPEPWFFRLLYLVMASAVLFMHRANIKRLLNGTESKTFHKK</sequence>
<dbReference type="SMART" id="SM01207">
    <property type="entry name" value="G3P_acyltransf"/>
    <property type="match status" value="1"/>
</dbReference>
<dbReference type="InterPro" id="IPR003811">
    <property type="entry name" value="G3P_acylTferase_PlsY"/>
</dbReference>
<dbReference type="EMBL" id="DVMH01000021">
    <property type="protein sequence ID" value="HIU10364.1"/>
    <property type="molecule type" value="Genomic_DNA"/>
</dbReference>
<feature type="transmembrane region" description="Helical" evidence="10">
    <location>
        <begin position="109"/>
        <end position="133"/>
    </location>
</feature>
<keyword evidence="4 10" id="KW-0812">Transmembrane</keyword>
<dbReference type="NCBIfam" id="TIGR00023">
    <property type="entry name" value="glycerol-3-phosphate 1-O-acyltransferase PlsY"/>
    <property type="match status" value="1"/>
</dbReference>
<evidence type="ECO:0000256" key="1">
    <source>
        <dbReference type="ARBA" id="ARBA00022475"/>
    </source>
</evidence>
<dbReference type="EC" id="2.3.1.275" evidence="10"/>
<comment type="similarity">
    <text evidence="10">Belongs to the PlsY family.</text>
</comment>
<proteinExistence type="inferred from homology"/>
<keyword evidence="9 10" id="KW-1208">Phospholipid metabolism</keyword>
<keyword evidence="2 10" id="KW-0444">Lipid biosynthesis</keyword>
<evidence type="ECO:0000256" key="9">
    <source>
        <dbReference type="ARBA" id="ARBA00023264"/>
    </source>
</evidence>
<organism evidence="11 12">
    <name type="scientific">Candidatus Avidehalobacter gallistercoris</name>
    <dbReference type="NCBI Taxonomy" id="2840694"/>
    <lineage>
        <taxon>Bacteria</taxon>
        <taxon>Bacillati</taxon>
        <taxon>Bacillota</taxon>
        <taxon>Clostridia</taxon>
        <taxon>Eubacteriales</taxon>
        <taxon>Peptococcaceae</taxon>
        <taxon>Peptococcaceae incertae sedis</taxon>
        <taxon>Candidatus Avidehalobacter</taxon>
    </lineage>
</organism>
<name>A0A9D1KYH8_9FIRM</name>
<keyword evidence="7 10" id="KW-0472">Membrane</keyword>
<dbReference type="GO" id="GO:0008654">
    <property type="term" value="P:phospholipid biosynthetic process"/>
    <property type="evidence" value="ECO:0007669"/>
    <property type="project" value="UniProtKB-UniRule"/>
</dbReference>
<evidence type="ECO:0000256" key="8">
    <source>
        <dbReference type="ARBA" id="ARBA00023209"/>
    </source>
</evidence>
<comment type="catalytic activity">
    <reaction evidence="10">
        <text>an acyl phosphate + sn-glycerol 3-phosphate = a 1-acyl-sn-glycero-3-phosphate + phosphate</text>
        <dbReference type="Rhea" id="RHEA:34075"/>
        <dbReference type="ChEBI" id="CHEBI:43474"/>
        <dbReference type="ChEBI" id="CHEBI:57597"/>
        <dbReference type="ChEBI" id="CHEBI:57970"/>
        <dbReference type="ChEBI" id="CHEBI:59918"/>
        <dbReference type="EC" id="2.3.1.275"/>
    </reaction>
</comment>
<evidence type="ECO:0000256" key="7">
    <source>
        <dbReference type="ARBA" id="ARBA00023136"/>
    </source>
</evidence>
<feature type="transmembrane region" description="Helical" evidence="10">
    <location>
        <begin position="6"/>
        <end position="26"/>
    </location>
</feature>
<keyword evidence="11" id="KW-0012">Acyltransferase</keyword>
<feature type="transmembrane region" description="Helical" evidence="10">
    <location>
        <begin position="166"/>
        <end position="183"/>
    </location>
</feature>
<feature type="transmembrane region" description="Helical" evidence="10">
    <location>
        <begin position="139"/>
        <end position="159"/>
    </location>
</feature>
<evidence type="ECO:0000313" key="12">
    <source>
        <dbReference type="Proteomes" id="UP000824124"/>
    </source>
</evidence>
<dbReference type="HAMAP" id="MF_01043">
    <property type="entry name" value="PlsY"/>
    <property type="match status" value="1"/>
</dbReference>
<comment type="subcellular location">
    <subcellularLocation>
        <location evidence="10">Cell membrane</location>
        <topology evidence="10">Multi-pass membrane protein</topology>
    </subcellularLocation>
</comment>
<comment type="subunit">
    <text evidence="10">Probably interacts with PlsX.</text>
</comment>
<keyword evidence="8 10" id="KW-0594">Phospholipid biosynthesis</keyword>
<evidence type="ECO:0000313" key="11">
    <source>
        <dbReference type="EMBL" id="HIU10364.1"/>
    </source>
</evidence>
<keyword evidence="1 10" id="KW-1003">Cell membrane</keyword>
<dbReference type="Proteomes" id="UP000824124">
    <property type="component" value="Unassembled WGS sequence"/>
</dbReference>
<evidence type="ECO:0000256" key="5">
    <source>
        <dbReference type="ARBA" id="ARBA00022989"/>
    </source>
</evidence>
<evidence type="ECO:0000256" key="2">
    <source>
        <dbReference type="ARBA" id="ARBA00022516"/>
    </source>
</evidence>
<feature type="transmembrane region" description="Helical" evidence="10">
    <location>
        <begin position="84"/>
        <end position="102"/>
    </location>
</feature>
<dbReference type="Pfam" id="PF02660">
    <property type="entry name" value="G3P_acyltransf"/>
    <property type="match status" value="1"/>
</dbReference>
<comment type="function">
    <text evidence="10">Catalyzes the transfer of an acyl group from acyl-phosphate (acyl-PO(4)) to glycerol-3-phosphate (G3P) to form lysophosphatidic acid (LPA). This enzyme utilizes acyl-phosphate as fatty acyl donor, but not acyl-CoA or acyl-ACP.</text>
</comment>
<evidence type="ECO:0000256" key="3">
    <source>
        <dbReference type="ARBA" id="ARBA00022679"/>
    </source>
</evidence>
<reference evidence="11" key="1">
    <citation type="submission" date="2020-10" db="EMBL/GenBank/DDBJ databases">
        <authorList>
            <person name="Gilroy R."/>
        </authorList>
    </citation>
    <scope>NUCLEOTIDE SEQUENCE</scope>
    <source>
        <strain evidence="11">2830</strain>
    </source>
</reference>
<dbReference type="GO" id="GO:0005886">
    <property type="term" value="C:plasma membrane"/>
    <property type="evidence" value="ECO:0007669"/>
    <property type="project" value="UniProtKB-SubCell"/>
</dbReference>
<gene>
    <name evidence="10 11" type="primary">plsY</name>
    <name evidence="11" type="ORF">IAB00_03845</name>
</gene>
<comment type="caution">
    <text evidence="11">The sequence shown here is derived from an EMBL/GenBank/DDBJ whole genome shotgun (WGS) entry which is preliminary data.</text>
</comment>
<dbReference type="GO" id="GO:0043772">
    <property type="term" value="F:acyl-phosphate glycerol-3-phosphate acyltransferase activity"/>
    <property type="evidence" value="ECO:0007669"/>
    <property type="project" value="UniProtKB-UniRule"/>
</dbReference>
<reference evidence="11" key="2">
    <citation type="journal article" date="2021" name="PeerJ">
        <title>Extensive microbial diversity within the chicken gut microbiome revealed by metagenomics and culture.</title>
        <authorList>
            <person name="Gilroy R."/>
            <person name="Ravi A."/>
            <person name="Getino M."/>
            <person name="Pursley I."/>
            <person name="Horton D.L."/>
            <person name="Alikhan N.F."/>
            <person name="Baker D."/>
            <person name="Gharbi K."/>
            <person name="Hall N."/>
            <person name="Watson M."/>
            <person name="Adriaenssens E.M."/>
            <person name="Foster-Nyarko E."/>
            <person name="Jarju S."/>
            <person name="Secka A."/>
            <person name="Antonio M."/>
            <person name="Oren A."/>
            <person name="Chaudhuri R.R."/>
            <person name="La Ragione R."/>
            <person name="Hildebrand F."/>
            <person name="Pallen M.J."/>
        </authorList>
    </citation>
    <scope>NUCLEOTIDE SEQUENCE</scope>
    <source>
        <strain evidence="11">2830</strain>
    </source>
</reference>
<comment type="pathway">
    <text evidence="10">Lipid metabolism; phospholipid metabolism.</text>
</comment>
<keyword evidence="6 10" id="KW-0443">Lipid metabolism</keyword>
<accession>A0A9D1KYH8</accession>
<dbReference type="AlphaFoldDB" id="A0A9D1KYH8"/>
<dbReference type="PANTHER" id="PTHR30309">
    <property type="entry name" value="INNER MEMBRANE PROTEIN YGIH"/>
    <property type="match status" value="1"/>
</dbReference>